<sequence length="142" mass="16411">MRQIFYHKVVLSASPRPGIYAAMLIMDRSIGALAFAMAEDPAWRMAPSHNGIEDAIHHDGRFLSITYTVHVEAWQRNIETGEFTSDAVAPRLAYEDQQLHLKYLVVSMDGRLMVVLKHSRDEENPSRRYRSNFENTRVFFKV</sequence>
<proteinExistence type="predicted"/>
<feature type="domain" description="KIB1-4 beta-propeller" evidence="1">
    <location>
        <begin position="2"/>
        <end position="124"/>
    </location>
</feature>
<keyword evidence="3" id="KW-1185">Reference proteome</keyword>
<dbReference type="Proteomes" id="UP000604825">
    <property type="component" value="Unassembled WGS sequence"/>
</dbReference>
<dbReference type="AlphaFoldDB" id="A0A811QU33"/>
<dbReference type="OrthoDB" id="694239at2759"/>
<evidence type="ECO:0000313" key="2">
    <source>
        <dbReference type="EMBL" id="CAD6261372.1"/>
    </source>
</evidence>
<evidence type="ECO:0000313" key="3">
    <source>
        <dbReference type="Proteomes" id="UP000604825"/>
    </source>
</evidence>
<dbReference type="InterPro" id="IPR005174">
    <property type="entry name" value="KIB1-4_b-propeller"/>
</dbReference>
<accession>A0A811QU33</accession>
<organism evidence="2 3">
    <name type="scientific">Miscanthus lutarioriparius</name>
    <dbReference type="NCBI Taxonomy" id="422564"/>
    <lineage>
        <taxon>Eukaryota</taxon>
        <taxon>Viridiplantae</taxon>
        <taxon>Streptophyta</taxon>
        <taxon>Embryophyta</taxon>
        <taxon>Tracheophyta</taxon>
        <taxon>Spermatophyta</taxon>
        <taxon>Magnoliopsida</taxon>
        <taxon>Liliopsida</taxon>
        <taxon>Poales</taxon>
        <taxon>Poaceae</taxon>
        <taxon>PACMAD clade</taxon>
        <taxon>Panicoideae</taxon>
        <taxon>Andropogonodae</taxon>
        <taxon>Andropogoneae</taxon>
        <taxon>Saccharinae</taxon>
        <taxon>Miscanthus</taxon>
    </lineage>
</organism>
<name>A0A811QU33_9POAL</name>
<reference evidence="2" key="1">
    <citation type="submission" date="2020-10" db="EMBL/GenBank/DDBJ databases">
        <authorList>
            <person name="Han B."/>
            <person name="Lu T."/>
            <person name="Zhao Q."/>
            <person name="Huang X."/>
            <person name="Zhao Y."/>
        </authorList>
    </citation>
    <scope>NUCLEOTIDE SEQUENCE</scope>
</reference>
<protein>
    <recommendedName>
        <fullName evidence="1">KIB1-4 beta-propeller domain-containing protein</fullName>
    </recommendedName>
</protein>
<dbReference type="PANTHER" id="PTHR45560">
    <property type="entry name" value="OS04G0163150 PROTEIN-RELATED"/>
    <property type="match status" value="1"/>
</dbReference>
<gene>
    <name evidence="2" type="ORF">NCGR_LOCUS44793</name>
</gene>
<comment type="caution">
    <text evidence="2">The sequence shown here is derived from an EMBL/GenBank/DDBJ whole genome shotgun (WGS) entry which is preliminary data.</text>
</comment>
<dbReference type="EMBL" id="CAJGYO010000011">
    <property type="protein sequence ID" value="CAD6261372.1"/>
    <property type="molecule type" value="Genomic_DNA"/>
</dbReference>
<evidence type="ECO:0000259" key="1">
    <source>
        <dbReference type="Pfam" id="PF03478"/>
    </source>
</evidence>
<dbReference type="PANTHER" id="PTHR45560:SF4">
    <property type="entry name" value="OS04G0164500 PROTEIN"/>
    <property type="match status" value="1"/>
</dbReference>
<dbReference type="Pfam" id="PF03478">
    <property type="entry name" value="Beta-prop_KIB1-4"/>
    <property type="match status" value="1"/>
</dbReference>